<accession>A0AAD5RL98</accession>
<evidence type="ECO:0000313" key="2">
    <source>
        <dbReference type="Proteomes" id="UP001201980"/>
    </source>
</evidence>
<dbReference type="AlphaFoldDB" id="A0AAD5RL98"/>
<reference evidence="1" key="1">
    <citation type="submission" date="2022-07" db="EMBL/GenBank/DDBJ databases">
        <title>Draft genome sequence of Zalerion maritima ATCC 34329, a (micro)plastics degrading marine fungus.</title>
        <authorList>
            <person name="Paco A."/>
            <person name="Goncalves M.F.M."/>
            <person name="Rocha-Santos T.A.P."/>
            <person name="Alves A."/>
        </authorList>
    </citation>
    <scope>NUCLEOTIDE SEQUENCE</scope>
    <source>
        <strain evidence="1">ATCC 34329</strain>
    </source>
</reference>
<organism evidence="1 2">
    <name type="scientific">Zalerion maritima</name>
    <dbReference type="NCBI Taxonomy" id="339359"/>
    <lineage>
        <taxon>Eukaryota</taxon>
        <taxon>Fungi</taxon>
        <taxon>Dikarya</taxon>
        <taxon>Ascomycota</taxon>
        <taxon>Pezizomycotina</taxon>
        <taxon>Sordariomycetes</taxon>
        <taxon>Lulworthiomycetidae</taxon>
        <taxon>Lulworthiales</taxon>
        <taxon>Lulworthiaceae</taxon>
        <taxon>Zalerion</taxon>
    </lineage>
</organism>
<dbReference type="EMBL" id="JAKWBI020000550">
    <property type="protein sequence ID" value="KAJ2893913.1"/>
    <property type="molecule type" value="Genomic_DNA"/>
</dbReference>
<proteinExistence type="predicted"/>
<dbReference type="Proteomes" id="UP001201980">
    <property type="component" value="Unassembled WGS sequence"/>
</dbReference>
<protein>
    <submittedName>
        <fullName evidence="1">Uncharacterized protein</fullName>
    </submittedName>
</protein>
<sequence>MWSLWSAVTGILARTNTDHEINLMQKKKEAIDKQVLRDDKKDIASLKDDLLTGLALGEKITIGDDGKGQNSYLSRKNTVKLERYD</sequence>
<name>A0AAD5RL98_9PEZI</name>
<evidence type="ECO:0000313" key="1">
    <source>
        <dbReference type="EMBL" id="KAJ2893913.1"/>
    </source>
</evidence>
<comment type="caution">
    <text evidence="1">The sequence shown here is derived from an EMBL/GenBank/DDBJ whole genome shotgun (WGS) entry which is preliminary data.</text>
</comment>
<keyword evidence="2" id="KW-1185">Reference proteome</keyword>
<gene>
    <name evidence="1" type="ORF">MKZ38_008117</name>
</gene>